<keyword evidence="2" id="KW-1185">Reference proteome</keyword>
<protein>
    <submittedName>
        <fullName evidence="1">Uncharacterized protein</fullName>
    </submittedName>
</protein>
<dbReference type="EMBL" id="VSWD01000005">
    <property type="protein sequence ID" value="KAK3101064.1"/>
    <property type="molecule type" value="Genomic_DNA"/>
</dbReference>
<proteinExistence type="predicted"/>
<accession>A0AA88YKU8</accession>
<dbReference type="Proteomes" id="UP001186944">
    <property type="component" value="Unassembled WGS sequence"/>
</dbReference>
<dbReference type="AlphaFoldDB" id="A0AA88YKU8"/>
<organism evidence="1 2">
    <name type="scientific">Pinctada imbricata</name>
    <name type="common">Atlantic pearl-oyster</name>
    <name type="synonym">Pinctada martensii</name>
    <dbReference type="NCBI Taxonomy" id="66713"/>
    <lineage>
        <taxon>Eukaryota</taxon>
        <taxon>Metazoa</taxon>
        <taxon>Spiralia</taxon>
        <taxon>Lophotrochozoa</taxon>
        <taxon>Mollusca</taxon>
        <taxon>Bivalvia</taxon>
        <taxon>Autobranchia</taxon>
        <taxon>Pteriomorphia</taxon>
        <taxon>Pterioida</taxon>
        <taxon>Pterioidea</taxon>
        <taxon>Pteriidae</taxon>
        <taxon>Pinctada</taxon>
    </lineage>
</organism>
<evidence type="ECO:0000313" key="1">
    <source>
        <dbReference type="EMBL" id="KAK3101064.1"/>
    </source>
</evidence>
<name>A0AA88YKU8_PINIB</name>
<reference evidence="1" key="1">
    <citation type="submission" date="2019-08" db="EMBL/GenBank/DDBJ databases">
        <title>The improved chromosome-level genome for the pearl oyster Pinctada fucata martensii using PacBio sequencing and Hi-C.</title>
        <authorList>
            <person name="Zheng Z."/>
        </authorList>
    </citation>
    <scope>NUCLEOTIDE SEQUENCE</scope>
    <source>
        <strain evidence="1">ZZ-2019</strain>
        <tissue evidence="1">Adductor muscle</tissue>
    </source>
</reference>
<sequence>MDHCVICQKSDDQPLICLREKGSNGINDASRKREDTLLTIVGQYVHKKCRESYVNPFNIAKVKINLNKDGPRETPNTPNLRSQEQFDFKTHCLFCGQIARKDRKRTCEVYQVRTDEFQTKILDICKLRGDNWGTEDSEEEKNRIILAAAKLIKSDIRSVPVEREYYPSTDTLSSGQKNLDFVPKGLQHFLRELIPESQLKMTSIGQAIMQASRPRSLIAPLQLGLAVQLHHNFGSRFLLDELNHLGFCSSYAEVQKFESSTAISQGLLKIPGYEETDCLQFIADNVDHNIGTLDGKETFHGMGIVAGK</sequence>
<evidence type="ECO:0000313" key="2">
    <source>
        <dbReference type="Proteomes" id="UP001186944"/>
    </source>
</evidence>
<comment type="caution">
    <text evidence="1">The sequence shown here is derived from an EMBL/GenBank/DDBJ whole genome shotgun (WGS) entry which is preliminary data.</text>
</comment>
<gene>
    <name evidence="1" type="ORF">FSP39_000693</name>
</gene>